<dbReference type="AlphaFoldDB" id="A0A1B9Y0R2"/>
<comment type="similarity">
    <text evidence="2">Belongs to the UPF0073 (Hly-III) family.</text>
</comment>
<protein>
    <submittedName>
        <fullName evidence="9">Hemolysin D</fullName>
    </submittedName>
</protein>
<keyword evidence="4 8" id="KW-0812">Transmembrane</keyword>
<keyword evidence="7" id="KW-0479">Metal-binding</keyword>
<dbReference type="GO" id="GO:0005886">
    <property type="term" value="C:plasma membrane"/>
    <property type="evidence" value="ECO:0007669"/>
    <property type="project" value="UniProtKB-SubCell"/>
</dbReference>
<dbReference type="OrthoDB" id="9813689at2"/>
<name>A0A1B9Y0R2_9FLAO</name>
<feature type="transmembrane region" description="Helical" evidence="8">
    <location>
        <begin position="48"/>
        <end position="70"/>
    </location>
</feature>
<dbReference type="EMBL" id="MAKX01000001">
    <property type="protein sequence ID" value="OCK43408.1"/>
    <property type="molecule type" value="Genomic_DNA"/>
</dbReference>
<comment type="caution">
    <text evidence="9">The sequence shown here is derived from an EMBL/GenBank/DDBJ whole genome shotgun (WGS) entry which is preliminary data.</text>
</comment>
<evidence type="ECO:0000256" key="4">
    <source>
        <dbReference type="ARBA" id="ARBA00022692"/>
    </source>
</evidence>
<dbReference type="PANTHER" id="PTHR20855:SF3">
    <property type="entry name" value="LD03007P"/>
    <property type="match status" value="1"/>
</dbReference>
<gene>
    <name evidence="9" type="ORF">BA195_01505</name>
</gene>
<evidence type="ECO:0000313" key="10">
    <source>
        <dbReference type="Proteomes" id="UP000093186"/>
    </source>
</evidence>
<evidence type="ECO:0000256" key="8">
    <source>
        <dbReference type="SAM" id="Phobius"/>
    </source>
</evidence>
<dbReference type="PANTHER" id="PTHR20855">
    <property type="entry name" value="ADIPOR/PROGESTIN RECEPTOR-RELATED"/>
    <property type="match status" value="1"/>
</dbReference>
<feature type="transmembrane region" description="Helical" evidence="8">
    <location>
        <begin position="191"/>
        <end position="210"/>
    </location>
</feature>
<feature type="transmembrane region" description="Helical" evidence="8">
    <location>
        <begin position="110"/>
        <end position="130"/>
    </location>
</feature>
<dbReference type="Proteomes" id="UP000093186">
    <property type="component" value="Unassembled WGS sequence"/>
</dbReference>
<keyword evidence="6 8" id="KW-0472">Membrane</keyword>
<feature type="binding site" evidence="7">
    <location>
        <position position="191"/>
    </location>
    <ligand>
        <name>Zn(2+)</name>
        <dbReference type="ChEBI" id="CHEBI:29105"/>
    </ligand>
</feature>
<keyword evidence="10" id="KW-1185">Reference proteome</keyword>
<dbReference type="STRING" id="447689.BA195_01505"/>
<dbReference type="InterPro" id="IPR005744">
    <property type="entry name" value="Hy-lIII"/>
</dbReference>
<organism evidence="9 10">
    <name type="scientific">Tenacibaculum soleae</name>
    <dbReference type="NCBI Taxonomy" id="447689"/>
    <lineage>
        <taxon>Bacteria</taxon>
        <taxon>Pseudomonadati</taxon>
        <taxon>Bacteroidota</taxon>
        <taxon>Flavobacteriia</taxon>
        <taxon>Flavobacteriales</taxon>
        <taxon>Flavobacteriaceae</taxon>
        <taxon>Tenacibaculum</taxon>
    </lineage>
</organism>
<dbReference type="RefSeq" id="WP_068701736.1">
    <property type="nucleotide sequence ID" value="NZ_MAKX01000001.1"/>
</dbReference>
<reference evidence="9 10" key="1">
    <citation type="submission" date="2016-06" db="EMBL/GenBank/DDBJ databases">
        <title>Draft Genome Sequence of Tenacibaculum soleae UCD-KL19.</title>
        <authorList>
            <person name="Eisen J.A."/>
            <person name="Coil D.A."/>
            <person name="Lujan K.M."/>
        </authorList>
    </citation>
    <scope>NUCLEOTIDE SEQUENCE [LARGE SCALE GENOMIC DNA]</scope>
    <source>
        <strain evidence="9 10">UCD-KL19</strain>
    </source>
</reference>
<dbReference type="InterPro" id="IPR004254">
    <property type="entry name" value="AdipoR/HlyIII-related"/>
</dbReference>
<evidence type="ECO:0000313" key="9">
    <source>
        <dbReference type="EMBL" id="OCK43408.1"/>
    </source>
</evidence>
<feature type="transmembrane region" description="Helical" evidence="8">
    <location>
        <begin position="82"/>
        <end position="104"/>
    </location>
</feature>
<evidence type="ECO:0000256" key="3">
    <source>
        <dbReference type="ARBA" id="ARBA00022475"/>
    </source>
</evidence>
<dbReference type="Pfam" id="PF03006">
    <property type="entry name" value="HlyIII"/>
    <property type="match status" value="1"/>
</dbReference>
<accession>A0A1B9Y0R2</accession>
<proteinExistence type="inferred from homology"/>
<evidence type="ECO:0000256" key="5">
    <source>
        <dbReference type="ARBA" id="ARBA00022989"/>
    </source>
</evidence>
<keyword evidence="7" id="KW-0862">Zinc</keyword>
<sequence length="213" mass="24384">MSESLNHQYSKKEEKLNVLTHGFGLVLTIVAMPFLVLKSLEYNEFWKISSFVIYSLSLIILYAASTFYHAAKEPKLRRRLNIFDHAAIYVLIAGSYTPFCLVVLPDSSGWYLFVFVWLFALAGVVLKLFFTGKFDKLSTALYLIMGWQVIFLIKPLMNSLSSDGLFYLMAGGVFYTVGAILYSIKKIPYNHAIFHVFVLLGSFSHFWAIYKHV</sequence>
<feature type="binding site" evidence="7">
    <location>
        <position position="69"/>
    </location>
    <ligand>
        <name>Zn(2+)</name>
        <dbReference type="ChEBI" id="CHEBI:29105"/>
    </ligand>
</feature>
<feature type="transmembrane region" description="Helical" evidence="8">
    <location>
        <begin position="165"/>
        <end position="184"/>
    </location>
</feature>
<evidence type="ECO:0000256" key="1">
    <source>
        <dbReference type="ARBA" id="ARBA00004651"/>
    </source>
</evidence>
<feature type="transmembrane region" description="Helical" evidence="8">
    <location>
        <begin position="16"/>
        <end position="36"/>
    </location>
</feature>
<keyword evidence="5 8" id="KW-1133">Transmembrane helix</keyword>
<dbReference type="GO" id="GO:0140911">
    <property type="term" value="F:pore-forming activity"/>
    <property type="evidence" value="ECO:0007669"/>
    <property type="project" value="InterPro"/>
</dbReference>
<dbReference type="GO" id="GO:0046872">
    <property type="term" value="F:metal ion binding"/>
    <property type="evidence" value="ECO:0007669"/>
    <property type="project" value="UniProtKB-KW"/>
</dbReference>
<feature type="transmembrane region" description="Helical" evidence="8">
    <location>
        <begin position="137"/>
        <end position="153"/>
    </location>
</feature>
<evidence type="ECO:0000256" key="2">
    <source>
        <dbReference type="ARBA" id="ARBA00008488"/>
    </source>
</evidence>
<feature type="binding site" evidence="7">
    <location>
        <position position="195"/>
    </location>
    <ligand>
        <name>Zn(2+)</name>
        <dbReference type="ChEBI" id="CHEBI:29105"/>
    </ligand>
</feature>
<keyword evidence="3" id="KW-1003">Cell membrane</keyword>
<comment type="subcellular location">
    <subcellularLocation>
        <location evidence="1">Cell membrane</location>
        <topology evidence="1">Multi-pass membrane protein</topology>
    </subcellularLocation>
</comment>
<evidence type="ECO:0000256" key="7">
    <source>
        <dbReference type="PIRSR" id="PIRSR604254-1"/>
    </source>
</evidence>
<dbReference type="NCBIfam" id="TIGR01065">
    <property type="entry name" value="hlyIII"/>
    <property type="match status" value="1"/>
</dbReference>
<evidence type="ECO:0000256" key="6">
    <source>
        <dbReference type="ARBA" id="ARBA00023136"/>
    </source>
</evidence>